<keyword evidence="1" id="KW-0378">Hydrolase</keyword>
<dbReference type="Proteomes" id="UP000039865">
    <property type="component" value="Unassembled WGS sequence"/>
</dbReference>
<protein>
    <submittedName>
        <fullName evidence="4">Dicer 1</fullName>
    </submittedName>
</protein>
<evidence type="ECO:0000313" key="5">
    <source>
        <dbReference type="Proteomes" id="UP000039865"/>
    </source>
</evidence>
<dbReference type="EMBL" id="CCKQ01001809">
    <property type="protein sequence ID" value="CDW72915.1"/>
    <property type="molecule type" value="Genomic_DNA"/>
</dbReference>
<evidence type="ECO:0000313" key="4">
    <source>
        <dbReference type="EMBL" id="CDW72915.1"/>
    </source>
</evidence>
<keyword evidence="5" id="KW-1185">Reference proteome</keyword>
<evidence type="ECO:0000256" key="2">
    <source>
        <dbReference type="SAM" id="Phobius"/>
    </source>
</evidence>
<dbReference type="AlphaFoldDB" id="A0A077ZUE8"/>
<feature type="transmembrane region" description="Helical" evidence="2">
    <location>
        <begin position="29"/>
        <end position="49"/>
    </location>
</feature>
<dbReference type="GO" id="GO:0006396">
    <property type="term" value="P:RNA processing"/>
    <property type="evidence" value="ECO:0007669"/>
    <property type="project" value="InterPro"/>
</dbReference>
<dbReference type="Pfam" id="PF00636">
    <property type="entry name" value="Ribonuclease_3"/>
    <property type="match status" value="2"/>
</dbReference>
<reference evidence="4 5" key="1">
    <citation type="submission" date="2014-06" db="EMBL/GenBank/DDBJ databases">
        <authorList>
            <person name="Swart Estienne"/>
        </authorList>
    </citation>
    <scope>NUCLEOTIDE SEQUENCE [LARGE SCALE GENOMIC DNA]</scope>
    <source>
        <strain evidence="4 5">130c</strain>
    </source>
</reference>
<dbReference type="PROSITE" id="PS50142">
    <property type="entry name" value="RNASE_3_2"/>
    <property type="match status" value="2"/>
</dbReference>
<dbReference type="Gene3D" id="1.10.1520.10">
    <property type="entry name" value="Ribonuclease III domain"/>
    <property type="match status" value="2"/>
</dbReference>
<dbReference type="InterPro" id="IPR000999">
    <property type="entry name" value="RNase_III_dom"/>
</dbReference>
<dbReference type="SUPFAM" id="SSF69065">
    <property type="entry name" value="RNase III domain-like"/>
    <property type="match status" value="2"/>
</dbReference>
<accession>A0A077ZUE8</accession>
<organism evidence="4 5">
    <name type="scientific">Stylonychia lemnae</name>
    <name type="common">Ciliate</name>
    <dbReference type="NCBI Taxonomy" id="5949"/>
    <lineage>
        <taxon>Eukaryota</taxon>
        <taxon>Sar</taxon>
        <taxon>Alveolata</taxon>
        <taxon>Ciliophora</taxon>
        <taxon>Intramacronucleata</taxon>
        <taxon>Spirotrichea</taxon>
        <taxon>Stichotrichia</taxon>
        <taxon>Sporadotrichida</taxon>
        <taxon>Oxytrichidae</taxon>
        <taxon>Stylonychinae</taxon>
        <taxon>Stylonychia</taxon>
    </lineage>
</organism>
<keyword evidence="2" id="KW-0812">Transmembrane</keyword>
<dbReference type="PANTHER" id="PTHR14950">
    <property type="entry name" value="DICER-RELATED"/>
    <property type="match status" value="1"/>
</dbReference>
<sequence length="1210" mass="142500">MLQACQIETIVLKTSAKFIKVRMQAKAQIYTDFISGVYSMIGFFLPIQIQLNLSNSQIILQLNLKLNQNLMYQSKDYSYSDVEYGFALSQMMLTVPVQEKPLTKDISRVHKFNQFRALQFYLKSVGPSEESNKLALERMTEILQPFQEYYEKDHSKNDILEIIELKSQINQQFDCPSDTQMIDLSNEELKDEKFQSLLFDKDFYTLEKWIKDKGKQIEAKDMSESDMEEYQEEYIKQFIRQVKRLHSSDKTQEAIRKESLSQNITILNMQPQIFQKSFKDSSLNRLVGDQQMIRVYATAIIPVLRQSYNCSYSEHNQYRPIYKLAREELLNEQMAFSIMTTEPIGFIPPLTICKQDLSIQYDHIVETIFFEAIKQDRTVELTEIDQQIRTLKNFEFDRGIQDLVQINQAEIYLTEQQIEDILKMNEIFINDLFKTQIRLSLENAFKNYLFMPLKRVDQNDFMTSNLRYELDFQCQENIINLNQRYKTDSLCHEIQKDSSFLNNMEDKLILSKINPGLIFEVSQILLDLNQCNVCEILEPIKTKFKDSYAGISAKNFLYNFTTKLQLIKKFREESFDLLSDYDPAQIRDKPIVYLKEFSNLEQFKYSYKLQGIPQNPNIVYSNRFQQENNTKVNKRIPTIHHSYGLQFHYLDKVSFTRASQLPQIFNYIERIGLLKDMKQSLFQNYPFNEEYMLWATTAPGLYVSRKNYQTLETYGDTILKLAATMLAYYSKRNNKRAGEGEIENSKVCFVTNFHLFRVGNSQMMQRFMRTKKDQDYKDWNFPLQANNSEQQWVTNKCVGKNVADTVESLICALYLSSNCLNTVLRWISDIKLVPISFTNMLDYIKPGQDNTFRLYKDLKLYQFQITDNAKDLFTKYFLIEGESSKIPSNFMRFIMSRFESQHSDVGELGQAYDQCRFLKGEYLIQKALIVTQELQNNVLCYQFKNPMLLIEALTHKSARDTLEINVCYEKLEVLGDSILDFLCNYSLIRYTLFERYLEKDPNSYQIDEDFTPSDAHQSKSLLVKNELLAKLTVLLGIHKYVFYQDTLGLFDKREVTDYLKYSFRPNFKLNQREVELFECPKLLGDVFESLMGAIFIDGGMESVIQVFRNLVGPFVLFIAQFSKKLYKEPKEEFLLNSHQKRIKPQWRFSELPVIHKIDEDYLAEMIRADVIYNNGEIMCTSYGSNKKQAERNASVEGLNWIDRTFANKLL</sequence>
<dbReference type="InterPro" id="IPR036389">
    <property type="entry name" value="RNase_III_sf"/>
</dbReference>
<feature type="domain" description="RNase III" evidence="3">
    <location>
        <begin position="941"/>
        <end position="1099"/>
    </location>
</feature>
<name>A0A077ZUE8_STYLE</name>
<evidence type="ECO:0000256" key="1">
    <source>
        <dbReference type="ARBA" id="ARBA00022801"/>
    </source>
</evidence>
<keyword evidence="2" id="KW-0472">Membrane</keyword>
<dbReference type="OrthoDB" id="286154at2759"/>
<gene>
    <name evidence="4" type="primary">Contig9110.g9751</name>
    <name evidence="4" type="ORF">STYLEM_1882</name>
</gene>
<dbReference type="InParanoid" id="A0A077ZUE8"/>
<keyword evidence="2" id="KW-1133">Transmembrane helix</keyword>
<proteinExistence type="predicted"/>
<evidence type="ECO:0000259" key="3">
    <source>
        <dbReference type="PROSITE" id="PS50142"/>
    </source>
</evidence>
<dbReference type="PANTHER" id="PTHR14950:SF37">
    <property type="entry name" value="ENDORIBONUCLEASE DICER"/>
    <property type="match status" value="1"/>
</dbReference>
<dbReference type="GO" id="GO:0004525">
    <property type="term" value="F:ribonuclease III activity"/>
    <property type="evidence" value="ECO:0007669"/>
    <property type="project" value="InterPro"/>
</dbReference>
<feature type="domain" description="RNase III" evidence="3">
    <location>
        <begin position="664"/>
        <end position="818"/>
    </location>
</feature>
<dbReference type="SMART" id="SM00535">
    <property type="entry name" value="RIBOc"/>
    <property type="match status" value="2"/>
</dbReference>
<dbReference type="CDD" id="cd00593">
    <property type="entry name" value="RIBOc"/>
    <property type="match status" value="1"/>
</dbReference>
<dbReference type="SUPFAM" id="SSF54768">
    <property type="entry name" value="dsRNA-binding domain-like"/>
    <property type="match status" value="1"/>
</dbReference>